<keyword evidence="3" id="KW-0846">Cobalamin</keyword>
<evidence type="ECO:0000256" key="1">
    <source>
        <dbReference type="ARBA" id="ARBA00001922"/>
    </source>
</evidence>
<feature type="domain" description="Methylmalonyl-CoA mutase alpha/beta chain catalytic" evidence="6">
    <location>
        <begin position="99"/>
        <end position="439"/>
    </location>
</feature>
<evidence type="ECO:0000256" key="3">
    <source>
        <dbReference type="ARBA" id="ARBA00022628"/>
    </source>
</evidence>
<sequence length="624" mass="70687">MGEKGKREDTVHLEQWEQEVEKVLKGRKMSSLMKHTYEGITLKPLYMDKSKRQIVPNSQTAWKISQQIQVEAADQAANKIQRAKERGQDSFYFSDFSFIEHCSDVKAIVKSLNFSEDKLIINMGTQLGFLPLFIASIAEREVGKLDGTVGFDPFESFLVNGNDNISLSTRFNYLKETVEWGEQYAPDLRFIYINGTFYHDAGANAVQELVYTFSNAIDTVNELLNRGLAIDTIVRKITFAFSIGSNYFMEIAKFRAAKQIWASIVHALDGSEEGQKINVHAVTSLFNKAAYDVHVNLLRTTTEAFSAIIGGVNHLTITPFDHMLGESSELGERVARNIHFILKEESLLAKVKDPAGGSHYIEALTAELAKEAWDQIKQLDSDGGFKKALANGTVQNELKLMMEERIDKINTGKSEIIGTNAFANIKDEIHMKENKEKVEKVIPLKDENTSFKELLNLAEKGKTLKQLTSLLYSKESLFTIKPLERRRLTEHFESLRQQAEKYRNKTGYLPKIHIIVIGELKDYKPRLDFLSNFFAAGGFELAVTDISELEQLKNKETAVLCGTDDEYKNLSNIKEQLGVKHLYITGKQSPELLSTYGIDECIYYGMNMYKFLKELHLKIGGEGK</sequence>
<dbReference type="InterPro" id="IPR006099">
    <property type="entry name" value="MeMalonylCoA_mutase_a/b_cat"/>
</dbReference>
<dbReference type="PANTHER" id="PTHR48101">
    <property type="entry name" value="METHYLMALONYL-COA MUTASE, MITOCHONDRIAL-RELATED"/>
    <property type="match status" value="1"/>
</dbReference>
<dbReference type="SUPFAM" id="SSF51703">
    <property type="entry name" value="Cobalamin (vitamin B12)-dependent enzymes"/>
    <property type="match status" value="1"/>
</dbReference>
<accession>A0ABU6NUM8</accession>
<gene>
    <name evidence="7" type="ORF">P9271_05820</name>
</gene>
<evidence type="ECO:0000256" key="2">
    <source>
        <dbReference type="ARBA" id="ARBA00008465"/>
    </source>
</evidence>
<organism evidence="7 8">
    <name type="scientific">Metabacillus fastidiosus</name>
    <dbReference type="NCBI Taxonomy" id="1458"/>
    <lineage>
        <taxon>Bacteria</taxon>
        <taxon>Bacillati</taxon>
        <taxon>Bacillota</taxon>
        <taxon>Bacilli</taxon>
        <taxon>Bacillales</taxon>
        <taxon>Bacillaceae</taxon>
        <taxon>Metabacillus</taxon>
    </lineage>
</organism>
<evidence type="ECO:0000256" key="4">
    <source>
        <dbReference type="ARBA" id="ARBA00023235"/>
    </source>
</evidence>
<dbReference type="Gene3D" id="3.40.50.280">
    <property type="entry name" value="Cobalamin-binding domain"/>
    <property type="match status" value="1"/>
</dbReference>
<dbReference type="PANTHER" id="PTHR48101:SF1">
    <property type="entry name" value="METHYLMALONYL-COA MUTASE, LARGE SUBUNIT"/>
    <property type="match status" value="1"/>
</dbReference>
<protein>
    <submittedName>
        <fullName evidence="7">Methylmalonyl-CoA mutase family protein</fullName>
    </submittedName>
</protein>
<evidence type="ECO:0000256" key="5">
    <source>
        <dbReference type="ARBA" id="ARBA00023285"/>
    </source>
</evidence>
<reference evidence="7 8" key="1">
    <citation type="submission" date="2023-03" db="EMBL/GenBank/DDBJ databases">
        <title>Bacillus Genome Sequencing.</title>
        <authorList>
            <person name="Dunlap C."/>
        </authorList>
    </citation>
    <scope>NUCLEOTIDE SEQUENCE [LARGE SCALE GENOMIC DNA]</scope>
    <source>
        <strain evidence="7 8">NRS-1717</strain>
    </source>
</reference>
<dbReference type="InterPro" id="IPR016176">
    <property type="entry name" value="Cbl-dep_enz_cat"/>
</dbReference>
<dbReference type="SUPFAM" id="SSF52242">
    <property type="entry name" value="Cobalamin (vitamin B12)-binding domain"/>
    <property type="match status" value="1"/>
</dbReference>
<keyword evidence="8" id="KW-1185">Reference proteome</keyword>
<dbReference type="RefSeq" id="WP_328014984.1">
    <property type="nucleotide sequence ID" value="NZ_JARTFS010000005.1"/>
</dbReference>
<dbReference type="Proteomes" id="UP001342826">
    <property type="component" value="Unassembled WGS sequence"/>
</dbReference>
<dbReference type="InterPro" id="IPR036724">
    <property type="entry name" value="Cobalamin-bd_sf"/>
</dbReference>
<keyword evidence="4" id="KW-0413">Isomerase</keyword>
<evidence type="ECO:0000313" key="8">
    <source>
        <dbReference type="Proteomes" id="UP001342826"/>
    </source>
</evidence>
<comment type="similarity">
    <text evidence="2">Belongs to the methylmalonyl-CoA mutase family.</text>
</comment>
<dbReference type="Pfam" id="PF01642">
    <property type="entry name" value="MM_CoA_mutase"/>
    <property type="match status" value="1"/>
</dbReference>
<comment type="cofactor">
    <cofactor evidence="1">
        <name>adenosylcob(III)alamin</name>
        <dbReference type="ChEBI" id="CHEBI:18408"/>
    </cofactor>
</comment>
<evidence type="ECO:0000313" key="7">
    <source>
        <dbReference type="EMBL" id="MED4400849.1"/>
    </source>
</evidence>
<dbReference type="Gene3D" id="3.20.20.240">
    <property type="entry name" value="Methylmalonyl-CoA mutase"/>
    <property type="match status" value="1"/>
</dbReference>
<comment type="caution">
    <text evidence="7">The sequence shown here is derived from an EMBL/GenBank/DDBJ whole genome shotgun (WGS) entry which is preliminary data.</text>
</comment>
<dbReference type="EMBL" id="JARTFS010000005">
    <property type="protein sequence ID" value="MED4400849.1"/>
    <property type="molecule type" value="Genomic_DNA"/>
</dbReference>
<proteinExistence type="inferred from homology"/>
<name>A0ABU6NUM8_9BACI</name>
<keyword evidence="5" id="KW-0170">Cobalt</keyword>
<evidence type="ECO:0000259" key="6">
    <source>
        <dbReference type="Pfam" id="PF01642"/>
    </source>
</evidence>